<keyword evidence="4" id="KW-1185">Reference proteome</keyword>
<keyword evidence="2" id="KW-0732">Signal</keyword>
<gene>
    <name evidence="3" type="ORF">EZV62_026827</name>
</gene>
<evidence type="ECO:0000256" key="1">
    <source>
        <dbReference type="SAM" id="MobiDB-lite"/>
    </source>
</evidence>
<evidence type="ECO:0000256" key="2">
    <source>
        <dbReference type="SAM" id="SignalP"/>
    </source>
</evidence>
<evidence type="ECO:0000313" key="3">
    <source>
        <dbReference type="EMBL" id="TXG47533.1"/>
    </source>
</evidence>
<protein>
    <submittedName>
        <fullName evidence="3">Uncharacterized protein</fullName>
    </submittedName>
</protein>
<dbReference type="OrthoDB" id="1578197at2759"/>
<name>A0A5C7GSB7_9ROSI</name>
<dbReference type="EMBL" id="VAHF01000013">
    <property type="protein sequence ID" value="TXG47533.1"/>
    <property type="molecule type" value="Genomic_DNA"/>
</dbReference>
<feature type="compositionally biased region" description="Polar residues" evidence="1">
    <location>
        <begin position="88"/>
        <end position="98"/>
    </location>
</feature>
<evidence type="ECO:0000313" key="4">
    <source>
        <dbReference type="Proteomes" id="UP000323000"/>
    </source>
</evidence>
<sequence>MAAASSRFCLCLILILISFSLSENRPLSAPPPPLLHIQGTQGRNLTGLIRALGEDAQQVLNIGVENEKKNKGLYESKRASPGAHTGDETTSVLHQLCT</sequence>
<reference evidence="4" key="1">
    <citation type="journal article" date="2019" name="Gigascience">
        <title>De novo genome assembly of the endangered Acer yangbiense, a plant species with extremely small populations endemic to Yunnan Province, China.</title>
        <authorList>
            <person name="Yang J."/>
            <person name="Wariss H.M."/>
            <person name="Tao L."/>
            <person name="Zhang R."/>
            <person name="Yun Q."/>
            <person name="Hollingsworth P."/>
            <person name="Dao Z."/>
            <person name="Luo G."/>
            <person name="Guo H."/>
            <person name="Ma Y."/>
            <person name="Sun W."/>
        </authorList>
    </citation>
    <scope>NUCLEOTIDE SEQUENCE [LARGE SCALE GENOMIC DNA]</scope>
    <source>
        <strain evidence="4">cv. Malutang</strain>
    </source>
</reference>
<feature type="region of interest" description="Disordered" evidence="1">
    <location>
        <begin position="73"/>
        <end position="98"/>
    </location>
</feature>
<feature type="signal peptide" evidence="2">
    <location>
        <begin position="1"/>
        <end position="22"/>
    </location>
</feature>
<proteinExistence type="predicted"/>
<organism evidence="3 4">
    <name type="scientific">Acer yangbiense</name>
    <dbReference type="NCBI Taxonomy" id="1000413"/>
    <lineage>
        <taxon>Eukaryota</taxon>
        <taxon>Viridiplantae</taxon>
        <taxon>Streptophyta</taxon>
        <taxon>Embryophyta</taxon>
        <taxon>Tracheophyta</taxon>
        <taxon>Spermatophyta</taxon>
        <taxon>Magnoliopsida</taxon>
        <taxon>eudicotyledons</taxon>
        <taxon>Gunneridae</taxon>
        <taxon>Pentapetalae</taxon>
        <taxon>rosids</taxon>
        <taxon>malvids</taxon>
        <taxon>Sapindales</taxon>
        <taxon>Sapindaceae</taxon>
        <taxon>Hippocastanoideae</taxon>
        <taxon>Acereae</taxon>
        <taxon>Acer</taxon>
    </lineage>
</organism>
<comment type="caution">
    <text evidence="3">The sequence shown here is derived from an EMBL/GenBank/DDBJ whole genome shotgun (WGS) entry which is preliminary data.</text>
</comment>
<dbReference type="AlphaFoldDB" id="A0A5C7GSB7"/>
<dbReference type="Proteomes" id="UP000323000">
    <property type="component" value="Chromosome 13"/>
</dbReference>
<accession>A0A5C7GSB7</accession>
<feature type="chain" id="PRO_5022736250" evidence="2">
    <location>
        <begin position="23"/>
        <end position="98"/>
    </location>
</feature>